<dbReference type="Proteomes" id="UP000035680">
    <property type="component" value="Unassembled WGS sequence"/>
</dbReference>
<sequence>MLLENIELSDHFRSPTQSYCVTLILISFNSVSAPIKSCKIKTFWFDWPSSKHYQVQVMLKQWIMKNGIGCRLHYTSFCVNKTRYNIYAKWAKP</sequence>
<evidence type="ECO:0000313" key="1">
    <source>
        <dbReference type="Proteomes" id="UP000035680"/>
    </source>
</evidence>
<dbReference type="WBParaSite" id="SVE_1994500.1">
    <property type="protein sequence ID" value="SVE_1994500.1"/>
    <property type="gene ID" value="SVE_1994500"/>
</dbReference>
<proteinExistence type="predicted"/>
<organism evidence="1 2">
    <name type="scientific">Strongyloides venezuelensis</name>
    <name type="common">Threadworm</name>
    <dbReference type="NCBI Taxonomy" id="75913"/>
    <lineage>
        <taxon>Eukaryota</taxon>
        <taxon>Metazoa</taxon>
        <taxon>Ecdysozoa</taxon>
        <taxon>Nematoda</taxon>
        <taxon>Chromadorea</taxon>
        <taxon>Rhabditida</taxon>
        <taxon>Tylenchina</taxon>
        <taxon>Panagrolaimomorpha</taxon>
        <taxon>Strongyloidoidea</taxon>
        <taxon>Strongyloididae</taxon>
        <taxon>Strongyloides</taxon>
    </lineage>
</organism>
<keyword evidence="1" id="KW-1185">Reference proteome</keyword>
<name>A0A0K0G5C8_STRVS</name>
<reference evidence="1" key="1">
    <citation type="submission" date="2014-07" db="EMBL/GenBank/DDBJ databases">
        <authorList>
            <person name="Martin A.A"/>
            <person name="De Silva N."/>
        </authorList>
    </citation>
    <scope>NUCLEOTIDE SEQUENCE</scope>
</reference>
<accession>A0A0K0G5C8</accession>
<evidence type="ECO:0000313" key="2">
    <source>
        <dbReference type="WBParaSite" id="SVE_1994500.1"/>
    </source>
</evidence>
<dbReference type="AlphaFoldDB" id="A0A0K0G5C8"/>
<protein>
    <submittedName>
        <fullName evidence="2">Ovule protein</fullName>
    </submittedName>
</protein>
<reference evidence="2" key="2">
    <citation type="submission" date="2015-08" db="UniProtKB">
        <authorList>
            <consortium name="WormBaseParasite"/>
        </authorList>
    </citation>
    <scope>IDENTIFICATION</scope>
</reference>